<dbReference type="GO" id="GO:0015192">
    <property type="term" value="F:L-phenylalanine transmembrane transporter activity"/>
    <property type="evidence" value="ECO:0007669"/>
    <property type="project" value="TreeGrafter"/>
</dbReference>
<dbReference type="GO" id="GO:0005304">
    <property type="term" value="F:L-valine transmembrane transporter activity"/>
    <property type="evidence" value="ECO:0007669"/>
    <property type="project" value="TreeGrafter"/>
</dbReference>
<dbReference type="InterPro" id="IPR032823">
    <property type="entry name" value="BCA_ABC_TP_C"/>
</dbReference>
<dbReference type="InterPro" id="IPR003593">
    <property type="entry name" value="AAA+_ATPase"/>
</dbReference>
<dbReference type="GO" id="GO:0015808">
    <property type="term" value="P:L-alanine transport"/>
    <property type="evidence" value="ECO:0007669"/>
    <property type="project" value="TreeGrafter"/>
</dbReference>
<keyword evidence="3 5" id="KW-0067">ATP-binding</keyword>
<dbReference type="InterPro" id="IPR027417">
    <property type="entry name" value="P-loop_NTPase"/>
</dbReference>
<proteinExistence type="predicted"/>
<name>A0A6V8LUE2_9BACT</name>
<dbReference type="EC" id="3.6.3.-" evidence="5"/>
<dbReference type="SUPFAM" id="SSF52540">
    <property type="entry name" value="P-loop containing nucleoside triphosphate hydrolases"/>
    <property type="match status" value="1"/>
</dbReference>
<evidence type="ECO:0000259" key="4">
    <source>
        <dbReference type="PROSITE" id="PS50893"/>
    </source>
</evidence>
<evidence type="ECO:0000256" key="3">
    <source>
        <dbReference type="ARBA" id="ARBA00022840"/>
    </source>
</evidence>
<dbReference type="PROSITE" id="PS50893">
    <property type="entry name" value="ABC_TRANSPORTER_2"/>
    <property type="match status" value="1"/>
</dbReference>
<dbReference type="GO" id="GO:0005524">
    <property type="term" value="F:ATP binding"/>
    <property type="evidence" value="ECO:0007669"/>
    <property type="project" value="UniProtKB-KW"/>
</dbReference>
<dbReference type="SMART" id="SM00382">
    <property type="entry name" value="AAA"/>
    <property type="match status" value="1"/>
</dbReference>
<dbReference type="Pfam" id="PF12399">
    <property type="entry name" value="BCA_ABC_TP_C"/>
    <property type="match status" value="1"/>
</dbReference>
<evidence type="ECO:0000256" key="2">
    <source>
        <dbReference type="ARBA" id="ARBA00022741"/>
    </source>
</evidence>
<dbReference type="InterPro" id="IPR051120">
    <property type="entry name" value="ABC_AA/LPS_Transport"/>
</dbReference>
<dbReference type="CDD" id="cd03219">
    <property type="entry name" value="ABC_Mj1267_LivG_branched"/>
    <property type="match status" value="1"/>
</dbReference>
<dbReference type="AlphaFoldDB" id="A0A6V8LUE2"/>
<gene>
    <name evidence="5" type="primary">lptB_4</name>
    <name evidence="5" type="ORF">NNJEOMEG_01786</name>
</gene>
<sequence>MSDYVLETRGLTMRFGGLTAVNGFSVQLAQGSIGGLIGPNGAGKTTCFNMITGFYRPTEGTVLLDGRGLTGMSPDKVCAAGIARTFQNIRLFGNATVLENVMVAAHVRQRSSWLGAVFCTPGARREDKEIRQRALELLGVVGLAGLAHEQASGLPYGAQRRLEIARALATNPRLLLLDEPAAGMNPQETLELMDFVRDIRDRFELTVLLIEHDMKLVMGICERIWVLDYGVTIAVGDPGEIKSDPKVIEAYLGEEAHCDA</sequence>
<evidence type="ECO:0000313" key="6">
    <source>
        <dbReference type="Proteomes" id="UP000494245"/>
    </source>
</evidence>
<dbReference type="GO" id="GO:1903805">
    <property type="term" value="P:L-valine import across plasma membrane"/>
    <property type="evidence" value="ECO:0007669"/>
    <property type="project" value="TreeGrafter"/>
</dbReference>
<dbReference type="GO" id="GO:0042941">
    <property type="term" value="P:D-alanine transmembrane transport"/>
    <property type="evidence" value="ECO:0007669"/>
    <property type="project" value="TreeGrafter"/>
</dbReference>
<feature type="domain" description="ABC transporter" evidence="4">
    <location>
        <begin position="6"/>
        <end position="254"/>
    </location>
</feature>
<keyword evidence="6" id="KW-1185">Reference proteome</keyword>
<dbReference type="PANTHER" id="PTHR45772">
    <property type="entry name" value="CONSERVED COMPONENT OF ABC TRANSPORTER FOR NATURAL AMINO ACIDS-RELATED"/>
    <property type="match status" value="1"/>
</dbReference>
<dbReference type="Pfam" id="PF00005">
    <property type="entry name" value="ABC_tran"/>
    <property type="match status" value="1"/>
</dbReference>
<evidence type="ECO:0000256" key="1">
    <source>
        <dbReference type="ARBA" id="ARBA00022448"/>
    </source>
</evidence>
<dbReference type="GO" id="GO:0016887">
    <property type="term" value="F:ATP hydrolysis activity"/>
    <property type="evidence" value="ECO:0007669"/>
    <property type="project" value="InterPro"/>
</dbReference>
<evidence type="ECO:0000313" key="5">
    <source>
        <dbReference type="EMBL" id="GFK93948.1"/>
    </source>
</evidence>
<dbReference type="Gene3D" id="3.40.50.300">
    <property type="entry name" value="P-loop containing nucleotide triphosphate hydrolases"/>
    <property type="match status" value="1"/>
</dbReference>
<accession>A0A6V8LUE2</accession>
<dbReference type="RefSeq" id="WP_173083525.1">
    <property type="nucleotide sequence ID" value="NZ_BLTE01000007.1"/>
</dbReference>
<dbReference type="PANTHER" id="PTHR45772:SF7">
    <property type="entry name" value="AMINO ACID ABC TRANSPORTER ATP-BINDING PROTEIN"/>
    <property type="match status" value="1"/>
</dbReference>
<reference evidence="5 6" key="1">
    <citation type="submission" date="2020-04" db="EMBL/GenBank/DDBJ databases">
        <authorList>
            <consortium name="Desulfovibrio sp. FSS-1 genome sequencing consortium"/>
            <person name="Shimoshige H."/>
            <person name="Kobayashi H."/>
            <person name="Maekawa T."/>
        </authorList>
    </citation>
    <scope>NUCLEOTIDE SEQUENCE [LARGE SCALE GENOMIC DNA]</scope>
    <source>
        <strain evidence="5 6">SIID29052-01</strain>
    </source>
</reference>
<dbReference type="FunFam" id="3.40.50.300:FF:000421">
    <property type="entry name" value="Branched-chain amino acid ABC transporter ATP-binding protein"/>
    <property type="match status" value="1"/>
</dbReference>
<dbReference type="GO" id="GO:0015188">
    <property type="term" value="F:L-isoleucine transmembrane transporter activity"/>
    <property type="evidence" value="ECO:0007669"/>
    <property type="project" value="TreeGrafter"/>
</dbReference>
<dbReference type="GO" id="GO:0005886">
    <property type="term" value="C:plasma membrane"/>
    <property type="evidence" value="ECO:0007669"/>
    <property type="project" value="TreeGrafter"/>
</dbReference>
<comment type="caution">
    <text evidence="5">The sequence shown here is derived from an EMBL/GenBank/DDBJ whole genome shotgun (WGS) entry which is preliminary data.</text>
</comment>
<keyword evidence="5" id="KW-0378">Hydrolase</keyword>
<protein>
    <submittedName>
        <fullName evidence="5">Lipopolysaccharide export system ATP-binding protein LptB</fullName>
        <ecNumber evidence="5">3.6.3.-</ecNumber>
    </submittedName>
</protein>
<dbReference type="GO" id="GO:1903806">
    <property type="term" value="P:L-isoleucine import across plasma membrane"/>
    <property type="evidence" value="ECO:0007669"/>
    <property type="project" value="TreeGrafter"/>
</dbReference>
<organism evidence="5 6">
    <name type="scientific">Fundidesulfovibrio magnetotacticus</name>
    <dbReference type="NCBI Taxonomy" id="2730080"/>
    <lineage>
        <taxon>Bacteria</taxon>
        <taxon>Pseudomonadati</taxon>
        <taxon>Thermodesulfobacteriota</taxon>
        <taxon>Desulfovibrionia</taxon>
        <taxon>Desulfovibrionales</taxon>
        <taxon>Desulfovibrionaceae</taxon>
        <taxon>Fundidesulfovibrio</taxon>
    </lineage>
</organism>
<keyword evidence="2" id="KW-0547">Nucleotide-binding</keyword>
<keyword evidence="1" id="KW-0813">Transport</keyword>
<dbReference type="Proteomes" id="UP000494245">
    <property type="component" value="Unassembled WGS sequence"/>
</dbReference>
<reference evidence="5 6" key="2">
    <citation type="submission" date="2020-05" db="EMBL/GenBank/DDBJ databases">
        <title>Draft genome sequence of Desulfovibrio sp. strainFSS-1.</title>
        <authorList>
            <person name="Shimoshige H."/>
            <person name="Kobayashi H."/>
            <person name="Maekawa T."/>
        </authorList>
    </citation>
    <scope>NUCLEOTIDE SEQUENCE [LARGE SCALE GENOMIC DNA]</scope>
    <source>
        <strain evidence="5 6">SIID29052-01</strain>
    </source>
</reference>
<dbReference type="InterPro" id="IPR003439">
    <property type="entry name" value="ABC_transporter-like_ATP-bd"/>
</dbReference>
<dbReference type="EMBL" id="BLTE01000007">
    <property type="protein sequence ID" value="GFK93948.1"/>
    <property type="molecule type" value="Genomic_DNA"/>
</dbReference>